<evidence type="ECO:0000256" key="2">
    <source>
        <dbReference type="ARBA" id="ARBA00022692"/>
    </source>
</evidence>
<dbReference type="EMBL" id="CAKKLH010000288">
    <property type="protein sequence ID" value="CAH0108894.1"/>
    <property type="molecule type" value="Genomic_DNA"/>
</dbReference>
<comment type="catalytic activity">
    <reaction evidence="6">
        <text>L-cysteinyl-[protein] + hexadecanoyl-CoA = S-hexadecanoyl-L-cysteinyl-[protein] + CoA</text>
        <dbReference type="Rhea" id="RHEA:36683"/>
        <dbReference type="Rhea" id="RHEA-COMP:10131"/>
        <dbReference type="Rhea" id="RHEA-COMP:11032"/>
        <dbReference type="ChEBI" id="CHEBI:29950"/>
        <dbReference type="ChEBI" id="CHEBI:57287"/>
        <dbReference type="ChEBI" id="CHEBI:57379"/>
        <dbReference type="ChEBI" id="CHEBI:74151"/>
        <dbReference type="EC" id="2.3.1.225"/>
    </reaction>
    <physiologicalReaction direction="left-to-right" evidence="6">
        <dbReference type="Rhea" id="RHEA:36684"/>
    </physiologicalReaction>
</comment>
<reference evidence="10" key="1">
    <citation type="submission" date="2021-11" db="EMBL/GenBank/DDBJ databases">
        <authorList>
            <person name="Schell T."/>
        </authorList>
    </citation>
    <scope>NUCLEOTIDE SEQUENCE</scope>
    <source>
        <strain evidence="10">M5</strain>
    </source>
</reference>
<keyword evidence="7" id="KW-0808">Transferase</keyword>
<evidence type="ECO:0000313" key="10">
    <source>
        <dbReference type="EMBL" id="CAH0108894.1"/>
    </source>
</evidence>
<dbReference type="EC" id="2.3.1.225" evidence="7"/>
<feature type="compositionally biased region" description="Polar residues" evidence="8">
    <location>
        <begin position="620"/>
        <end position="631"/>
    </location>
</feature>
<dbReference type="GO" id="GO:0016020">
    <property type="term" value="C:membrane"/>
    <property type="evidence" value="ECO:0007669"/>
    <property type="project" value="UniProtKB-SubCell"/>
</dbReference>
<comment type="caution">
    <text evidence="10">The sequence shown here is derived from an EMBL/GenBank/DDBJ whole genome shotgun (WGS) entry which is preliminary data.</text>
</comment>
<feature type="region of interest" description="Disordered" evidence="8">
    <location>
        <begin position="341"/>
        <end position="360"/>
    </location>
</feature>
<evidence type="ECO:0000256" key="4">
    <source>
        <dbReference type="ARBA" id="ARBA00023136"/>
    </source>
</evidence>
<evidence type="ECO:0000256" key="7">
    <source>
        <dbReference type="RuleBase" id="RU079119"/>
    </source>
</evidence>
<dbReference type="PANTHER" id="PTHR12349">
    <property type="entry name" value="ANKYRIN REPEAT AND LEM DOMAIN-CONTAINING PROTEIN 2"/>
    <property type="match status" value="1"/>
</dbReference>
<dbReference type="AlphaFoldDB" id="A0A8J2RUT0"/>
<evidence type="ECO:0000256" key="1">
    <source>
        <dbReference type="ARBA" id="ARBA00004141"/>
    </source>
</evidence>
<proteinExistence type="inferred from homology"/>
<name>A0A8J2RUT0_9CRUS</name>
<feature type="compositionally biased region" description="Basic and acidic residues" evidence="8">
    <location>
        <begin position="419"/>
        <end position="429"/>
    </location>
</feature>
<feature type="region of interest" description="Disordered" evidence="8">
    <location>
        <begin position="494"/>
        <end position="558"/>
    </location>
</feature>
<dbReference type="GO" id="GO:0019706">
    <property type="term" value="F:protein-cysteine S-palmitoyltransferase activity"/>
    <property type="evidence" value="ECO:0007669"/>
    <property type="project" value="UniProtKB-EC"/>
</dbReference>
<keyword evidence="7" id="KW-0012">Acyltransferase</keyword>
<feature type="region of interest" description="Disordered" evidence="8">
    <location>
        <begin position="608"/>
        <end position="631"/>
    </location>
</feature>
<sequence>MVRCKGTKVLPAFFAWAILLITTALFFYFPCMWFYENVSILIPLCEAVVTLFVIANFSLATFMDAGVIPKASPDEDKDDDFRAPLYKNVDINGVTVRMKWCVTCQFYRPPRCSHCSVCNKCVETFDHHCPWVNNCIGRRNYRYFFLFLISLSLHMAAVFSFSTYFLIQHKDRLTQVPTVVSLCLVTLVGILSVPVFGLAGFHVVLVARGRTTNEQVTGKFRGGFNPFSRGCGANCCYALCGPQFASLAQPTRYVGRKPHRYTFSSTTNNIHNSDVSPDQVKVYLNSGGHTKGNGTGPGVTYNKLQLSPSRPAAISMMETRNGIVDDMDDEMELTEFYNGAGSQSVDCEASPPSLQRGGSKSNFFVVPANSSYGMRPGGEFGQSDMNDSSSPRRMTTVQTLRGPNVRGSPHPFRANRGGEGQRSRSHTPDDLLNADAAAMGMNFSRPQSIHDVQNSSNTGTNLQQRLRAIGGVPTPFAVPPRGVYADYSRQRSATSTGYVQEHGNNDYRVDSSIGGGSPTYDYSSSGYNSRLQQPAAQRRVNSEGELLSSYHRGDDGVMNYSMPMTERRSPDTYHEALYSSPGRPGVYSPTAHVNNRPIPMNTPYRMMENGQQDLVGPPSAKQSRSQAPTSSVYEVNYEISV</sequence>
<dbReference type="Proteomes" id="UP000789390">
    <property type="component" value="Unassembled WGS sequence"/>
</dbReference>
<comment type="similarity">
    <text evidence="5">Belongs to the DHHC palmitoyltransferase family. ERF2/ZDHHC9 subfamily.</text>
</comment>
<keyword evidence="2 7" id="KW-0812">Transmembrane</keyword>
<dbReference type="OrthoDB" id="4096362at2759"/>
<keyword evidence="3 7" id="KW-1133">Transmembrane helix</keyword>
<keyword evidence="11" id="KW-1185">Reference proteome</keyword>
<evidence type="ECO:0000256" key="5">
    <source>
        <dbReference type="ARBA" id="ARBA00023463"/>
    </source>
</evidence>
<protein>
    <recommendedName>
        <fullName evidence="7">Palmitoyltransferase</fullName>
        <ecNumber evidence="7">2.3.1.225</ecNumber>
    </recommendedName>
</protein>
<comment type="subcellular location">
    <subcellularLocation>
        <location evidence="1">Membrane</location>
        <topology evidence="1">Multi-pass membrane protein</topology>
    </subcellularLocation>
</comment>
<gene>
    <name evidence="10" type="ORF">DGAL_LOCUS12350</name>
</gene>
<dbReference type="Pfam" id="PF01529">
    <property type="entry name" value="DHHC"/>
    <property type="match status" value="1"/>
</dbReference>
<evidence type="ECO:0000313" key="11">
    <source>
        <dbReference type="Proteomes" id="UP000789390"/>
    </source>
</evidence>
<comment type="domain">
    <text evidence="7">The DHHC domain is required for palmitoyltransferase activity.</text>
</comment>
<feature type="region of interest" description="Disordered" evidence="8">
    <location>
        <begin position="400"/>
        <end position="429"/>
    </location>
</feature>
<feature type="transmembrane region" description="Helical" evidence="7">
    <location>
        <begin position="143"/>
        <end position="167"/>
    </location>
</feature>
<evidence type="ECO:0000256" key="6">
    <source>
        <dbReference type="ARBA" id="ARBA00047790"/>
    </source>
</evidence>
<feature type="transmembrane region" description="Helical" evidence="7">
    <location>
        <begin position="41"/>
        <end position="62"/>
    </location>
</feature>
<evidence type="ECO:0000256" key="3">
    <source>
        <dbReference type="ARBA" id="ARBA00022989"/>
    </source>
</evidence>
<dbReference type="PANTHER" id="PTHR12349:SF2">
    <property type="entry name" value="PALMITOYLTRANSFERASE ZDHHC8"/>
    <property type="match status" value="1"/>
</dbReference>
<feature type="domain" description="Palmitoyltransferase DHHC" evidence="9">
    <location>
        <begin position="97"/>
        <end position="217"/>
    </location>
</feature>
<dbReference type="PROSITE" id="PS50216">
    <property type="entry name" value="DHHC"/>
    <property type="match status" value="1"/>
</dbReference>
<evidence type="ECO:0000256" key="8">
    <source>
        <dbReference type="SAM" id="MobiDB-lite"/>
    </source>
</evidence>
<organism evidence="10 11">
    <name type="scientific">Daphnia galeata</name>
    <dbReference type="NCBI Taxonomy" id="27404"/>
    <lineage>
        <taxon>Eukaryota</taxon>
        <taxon>Metazoa</taxon>
        <taxon>Ecdysozoa</taxon>
        <taxon>Arthropoda</taxon>
        <taxon>Crustacea</taxon>
        <taxon>Branchiopoda</taxon>
        <taxon>Diplostraca</taxon>
        <taxon>Cladocera</taxon>
        <taxon>Anomopoda</taxon>
        <taxon>Daphniidae</taxon>
        <taxon>Daphnia</taxon>
    </lineage>
</organism>
<accession>A0A8J2RUT0</accession>
<evidence type="ECO:0000259" key="9">
    <source>
        <dbReference type="Pfam" id="PF01529"/>
    </source>
</evidence>
<keyword evidence="4 7" id="KW-0472">Membrane</keyword>
<feature type="compositionally biased region" description="Polar residues" evidence="8">
    <location>
        <begin position="520"/>
        <end position="535"/>
    </location>
</feature>
<feature type="transmembrane region" description="Helical" evidence="7">
    <location>
        <begin position="179"/>
        <end position="205"/>
    </location>
</feature>
<feature type="transmembrane region" description="Helical" evidence="7">
    <location>
        <begin position="12"/>
        <end position="35"/>
    </location>
</feature>
<dbReference type="InterPro" id="IPR001594">
    <property type="entry name" value="Palmitoyltrfase_DHHC"/>
</dbReference>